<dbReference type="PANTHER" id="PTHR43300">
    <property type="entry name" value="ACETYLTRANSFERASE"/>
    <property type="match status" value="1"/>
</dbReference>
<keyword evidence="2" id="KW-0012">Acyltransferase</keyword>
<dbReference type="GO" id="GO:0016746">
    <property type="term" value="F:acyltransferase activity"/>
    <property type="evidence" value="ECO:0007669"/>
    <property type="project" value="UniProtKB-KW"/>
</dbReference>
<dbReference type="InterPro" id="IPR050179">
    <property type="entry name" value="Trans_hexapeptide_repeat"/>
</dbReference>
<keyword evidence="3" id="KW-1185">Reference proteome</keyword>
<protein>
    <submittedName>
        <fullName evidence="2">Acyltransferase</fullName>
        <ecNumber evidence="2">2.3.1.-</ecNumber>
    </submittedName>
</protein>
<reference evidence="2 3" key="1">
    <citation type="submission" date="2023-08" db="EMBL/GenBank/DDBJ databases">
        <title>The draft genome sequence of Paracraurococcus sp. LOR1-02.</title>
        <authorList>
            <person name="Kingkaew E."/>
            <person name="Tanasupawat S."/>
        </authorList>
    </citation>
    <scope>NUCLEOTIDE SEQUENCE [LARGE SCALE GENOMIC DNA]</scope>
    <source>
        <strain evidence="2 3">LOR1-02</strain>
    </source>
</reference>
<sequence>MIGRPGFATPDLSSLVRHAASDLAGQPNLQIEGAHPAAGNWIFAPPGFRPPFNLRIVFNAKTSGNVIVFAEGAMPFGTIKLAGQDALLVFGGDMRFPSHFDVNINGRDNTFFWGRYGSSNGLHANIEGPGCGVVIGEDCMVAKGASIYTSDVHPVIDMDTSEWFNPPGDVVVEPHVWLGMEALILKKTAIGFGAIVGARSLVTRDVPRRALVSGSPAKVRRTNVSWLRPGVPNPRLIEELKATEAAFLAGHAESS</sequence>
<comment type="similarity">
    <text evidence="1">Belongs to the transferase hexapeptide repeat family.</text>
</comment>
<gene>
    <name evidence="2" type="ORF">Q7A36_24390</name>
</gene>
<dbReference type="SUPFAM" id="SSF51161">
    <property type="entry name" value="Trimeric LpxA-like enzymes"/>
    <property type="match status" value="1"/>
</dbReference>
<comment type="caution">
    <text evidence="2">The sequence shown here is derived from an EMBL/GenBank/DDBJ whole genome shotgun (WGS) entry which is preliminary data.</text>
</comment>
<dbReference type="EC" id="2.3.1.-" evidence="2"/>
<name>A0ABT9E5Q9_9PROT</name>
<evidence type="ECO:0000256" key="1">
    <source>
        <dbReference type="ARBA" id="ARBA00007274"/>
    </source>
</evidence>
<accession>A0ABT9E5Q9</accession>
<dbReference type="PANTHER" id="PTHR43300:SF11">
    <property type="entry name" value="ACETYLTRANSFERASE RV3034C-RELATED"/>
    <property type="match status" value="1"/>
</dbReference>
<keyword evidence="2" id="KW-0808">Transferase</keyword>
<evidence type="ECO:0000313" key="2">
    <source>
        <dbReference type="EMBL" id="MDO9711508.1"/>
    </source>
</evidence>
<evidence type="ECO:0000313" key="3">
    <source>
        <dbReference type="Proteomes" id="UP001243009"/>
    </source>
</evidence>
<proteinExistence type="inferred from homology"/>
<dbReference type="RefSeq" id="WP_305106366.1">
    <property type="nucleotide sequence ID" value="NZ_JAUTWS010000030.1"/>
</dbReference>
<dbReference type="InterPro" id="IPR011004">
    <property type="entry name" value="Trimer_LpxA-like_sf"/>
</dbReference>
<dbReference type="Gene3D" id="2.160.10.10">
    <property type="entry name" value="Hexapeptide repeat proteins"/>
    <property type="match status" value="1"/>
</dbReference>
<organism evidence="2 3">
    <name type="scientific">Paracraurococcus lichenis</name>
    <dbReference type="NCBI Taxonomy" id="3064888"/>
    <lineage>
        <taxon>Bacteria</taxon>
        <taxon>Pseudomonadati</taxon>
        <taxon>Pseudomonadota</taxon>
        <taxon>Alphaproteobacteria</taxon>
        <taxon>Acetobacterales</taxon>
        <taxon>Roseomonadaceae</taxon>
        <taxon>Paracraurococcus</taxon>
    </lineage>
</organism>
<dbReference type="Proteomes" id="UP001243009">
    <property type="component" value="Unassembled WGS sequence"/>
</dbReference>
<dbReference type="CDD" id="cd04647">
    <property type="entry name" value="LbH_MAT_like"/>
    <property type="match status" value="1"/>
</dbReference>
<dbReference type="EMBL" id="JAUTWS010000030">
    <property type="protein sequence ID" value="MDO9711508.1"/>
    <property type="molecule type" value="Genomic_DNA"/>
</dbReference>